<comment type="caution">
    <text evidence="1">The sequence shown here is derived from an EMBL/GenBank/DDBJ whole genome shotgun (WGS) entry which is preliminary data.</text>
</comment>
<dbReference type="Proteomes" id="UP000886998">
    <property type="component" value="Unassembled WGS sequence"/>
</dbReference>
<dbReference type="EMBL" id="BMAV01011763">
    <property type="protein sequence ID" value="GFY57825.1"/>
    <property type="molecule type" value="Genomic_DNA"/>
</dbReference>
<organism evidence="1 2">
    <name type="scientific">Trichonephila inaurata madagascariensis</name>
    <dbReference type="NCBI Taxonomy" id="2747483"/>
    <lineage>
        <taxon>Eukaryota</taxon>
        <taxon>Metazoa</taxon>
        <taxon>Ecdysozoa</taxon>
        <taxon>Arthropoda</taxon>
        <taxon>Chelicerata</taxon>
        <taxon>Arachnida</taxon>
        <taxon>Araneae</taxon>
        <taxon>Araneomorphae</taxon>
        <taxon>Entelegynae</taxon>
        <taxon>Araneoidea</taxon>
        <taxon>Nephilidae</taxon>
        <taxon>Trichonephila</taxon>
        <taxon>Trichonephila inaurata</taxon>
    </lineage>
</organism>
<reference evidence="1" key="1">
    <citation type="submission" date="2020-08" db="EMBL/GenBank/DDBJ databases">
        <title>Multicomponent nature underlies the extraordinary mechanical properties of spider dragline silk.</title>
        <authorList>
            <person name="Kono N."/>
            <person name="Nakamura H."/>
            <person name="Mori M."/>
            <person name="Yoshida Y."/>
            <person name="Ohtoshi R."/>
            <person name="Malay A.D."/>
            <person name="Moran D.A.P."/>
            <person name="Tomita M."/>
            <person name="Numata K."/>
            <person name="Arakawa K."/>
        </authorList>
    </citation>
    <scope>NUCLEOTIDE SEQUENCE</scope>
</reference>
<accession>A0A8X7C6S4</accession>
<dbReference type="AlphaFoldDB" id="A0A8X7C6S4"/>
<sequence length="92" mass="10741">MGIVEKGLEFNINCHGLRVDVFFLYNQSNGTWYAGHRPRLYLSLSRYHHPDFPLFCYASGHKVFVPCRNRVSDRHQYGSNWMAGYIGTMKNP</sequence>
<keyword evidence="2" id="KW-1185">Reference proteome</keyword>
<protein>
    <submittedName>
        <fullName evidence="1">Fukutin</fullName>
    </submittedName>
</protein>
<name>A0A8X7C6S4_9ARAC</name>
<gene>
    <name evidence="1" type="primary">Fktn_0</name>
    <name evidence="1" type="ORF">TNIN_218611</name>
</gene>
<proteinExistence type="predicted"/>
<evidence type="ECO:0000313" key="1">
    <source>
        <dbReference type="EMBL" id="GFY57825.1"/>
    </source>
</evidence>
<evidence type="ECO:0000313" key="2">
    <source>
        <dbReference type="Proteomes" id="UP000886998"/>
    </source>
</evidence>